<dbReference type="PRINTS" id="PR00032">
    <property type="entry name" value="HTHARAC"/>
</dbReference>
<feature type="domain" description="HTH araC/xylS-type" evidence="4">
    <location>
        <begin position="180"/>
        <end position="278"/>
    </location>
</feature>
<dbReference type="Gene3D" id="2.60.120.10">
    <property type="entry name" value="Jelly Rolls"/>
    <property type="match status" value="1"/>
</dbReference>
<dbReference type="InterPro" id="IPR014710">
    <property type="entry name" value="RmlC-like_jellyroll"/>
</dbReference>
<accession>A0A7I8DPW4</accession>
<dbReference type="SUPFAM" id="SSF51182">
    <property type="entry name" value="RmlC-like cupins"/>
    <property type="match status" value="1"/>
</dbReference>
<reference evidence="5 6" key="2">
    <citation type="submission" date="2020-08" db="EMBL/GenBank/DDBJ databases">
        <authorList>
            <person name="Ueki A."/>
            <person name="Tonouchi A."/>
        </authorList>
    </citation>
    <scope>NUCLEOTIDE SEQUENCE [LARGE SCALE GENOMIC DNA]</scope>
    <source>
        <strain evidence="5 6">CTTW</strain>
    </source>
</reference>
<proteinExistence type="predicted"/>
<dbReference type="GO" id="GO:0003700">
    <property type="term" value="F:DNA-binding transcription factor activity"/>
    <property type="evidence" value="ECO:0007669"/>
    <property type="project" value="InterPro"/>
</dbReference>
<dbReference type="PROSITE" id="PS01124">
    <property type="entry name" value="HTH_ARAC_FAMILY_2"/>
    <property type="match status" value="1"/>
</dbReference>
<dbReference type="Proteomes" id="UP000515703">
    <property type="component" value="Chromosome"/>
</dbReference>
<reference evidence="5 6" key="1">
    <citation type="submission" date="2020-08" db="EMBL/GenBank/DDBJ databases">
        <title>Draft genome sequencing of an Anaerocolumna strain isolated from anoxic soil subjected to BSD treatment.</title>
        <authorList>
            <person name="Uek A."/>
            <person name="Tonouchi A."/>
        </authorList>
    </citation>
    <scope>NUCLEOTIDE SEQUENCE [LARGE SCALE GENOMIC DNA]</scope>
    <source>
        <strain evidence="5 6">CTTW</strain>
    </source>
</reference>
<dbReference type="InterPro" id="IPR003313">
    <property type="entry name" value="AraC-bd"/>
</dbReference>
<evidence type="ECO:0000313" key="5">
    <source>
        <dbReference type="EMBL" id="BCJ99354.1"/>
    </source>
</evidence>
<dbReference type="SUPFAM" id="SSF46689">
    <property type="entry name" value="Homeodomain-like"/>
    <property type="match status" value="2"/>
</dbReference>
<evidence type="ECO:0000256" key="1">
    <source>
        <dbReference type="ARBA" id="ARBA00023015"/>
    </source>
</evidence>
<dbReference type="RefSeq" id="WP_185259615.1">
    <property type="nucleotide sequence ID" value="NZ_AP023368.1"/>
</dbReference>
<protein>
    <submittedName>
        <fullName evidence="5">AraC family transcriptional regulator</fullName>
    </submittedName>
</protein>
<evidence type="ECO:0000313" key="6">
    <source>
        <dbReference type="Proteomes" id="UP000515703"/>
    </source>
</evidence>
<keyword evidence="6" id="KW-1185">Reference proteome</keyword>
<evidence type="ECO:0000259" key="4">
    <source>
        <dbReference type="PROSITE" id="PS01124"/>
    </source>
</evidence>
<name>A0A7I8DPW4_9FIRM</name>
<dbReference type="PANTHER" id="PTHR43280:SF10">
    <property type="entry name" value="REGULATORY PROTEIN POCR"/>
    <property type="match status" value="1"/>
</dbReference>
<keyword evidence="1" id="KW-0805">Transcription regulation</keyword>
<evidence type="ECO:0000256" key="2">
    <source>
        <dbReference type="ARBA" id="ARBA00023125"/>
    </source>
</evidence>
<dbReference type="KEGG" id="acht:bsdcttw_23950"/>
<keyword evidence="2" id="KW-0238">DNA-binding</keyword>
<dbReference type="InterPro" id="IPR018060">
    <property type="entry name" value="HTH_AraC"/>
</dbReference>
<dbReference type="AlphaFoldDB" id="A0A7I8DPW4"/>
<dbReference type="Gene3D" id="1.10.10.60">
    <property type="entry name" value="Homeodomain-like"/>
    <property type="match status" value="2"/>
</dbReference>
<dbReference type="PANTHER" id="PTHR43280">
    <property type="entry name" value="ARAC-FAMILY TRANSCRIPTIONAL REGULATOR"/>
    <property type="match status" value="1"/>
</dbReference>
<dbReference type="InterPro" id="IPR009057">
    <property type="entry name" value="Homeodomain-like_sf"/>
</dbReference>
<dbReference type="InterPro" id="IPR020449">
    <property type="entry name" value="Tscrpt_reg_AraC-type_HTH"/>
</dbReference>
<evidence type="ECO:0000256" key="3">
    <source>
        <dbReference type="ARBA" id="ARBA00023163"/>
    </source>
</evidence>
<dbReference type="Pfam" id="PF12833">
    <property type="entry name" value="HTH_18"/>
    <property type="match status" value="1"/>
</dbReference>
<dbReference type="SMART" id="SM00342">
    <property type="entry name" value="HTH_ARAC"/>
    <property type="match status" value="1"/>
</dbReference>
<dbReference type="Pfam" id="PF02311">
    <property type="entry name" value="AraC_binding"/>
    <property type="match status" value="1"/>
</dbReference>
<organism evidence="5 6">
    <name type="scientific">Anaerocolumna chitinilytica</name>
    <dbReference type="NCBI Taxonomy" id="1727145"/>
    <lineage>
        <taxon>Bacteria</taxon>
        <taxon>Bacillati</taxon>
        <taxon>Bacillota</taxon>
        <taxon>Clostridia</taxon>
        <taxon>Lachnospirales</taxon>
        <taxon>Lachnospiraceae</taxon>
        <taxon>Anaerocolumna</taxon>
    </lineage>
</organism>
<dbReference type="InterPro" id="IPR011051">
    <property type="entry name" value="RmlC_Cupin_sf"/>
</dbReference>
<keyword evidence="3" id="KW-0804">Transcription</keyword>
<gene>
    <name evidence="5" type="ORF">bsdcttw_23950</name>
</gene>
<dbReference type="EMBL" id="AP023368">
    <property type="protein sequence ID" value="BCJ99354.1"/>
    <property type="molecule type" value="Genomic_DNA"/>
</dbReference>
<sequence length="279" mass="32323">MKEKTNSKVNRYRGDSSYEYMRDSKQTFNCWEVVNNKFWPHFHSSIELIYVTEGELKVTLNSQLYCLQENQIFIIPSYYIHSYDTDYYSKAYIAIIPLDSVPSYKTQLAKKTFVKPLIDNSPNTQELLHLFKTLSLYDVNSNEAITAGIRKGYSYALLGLLIKESGLTETESSRTISLAQEILIYLQDNYLKPLKLEETAAHFGYSKSRFSHIFNEYFDCSLVDYINGLRSRHALKLLQDTNDTVTDIALSCGFDSTRTFYRAFYKAFGCTPGDYRNSM</sequence>
<dbReference type="GO" id="GO:0043565">
    <property type="term" value="F:sequence-specific DNA binding"/>
    <property type="evidence" value="ECO:0007669"/>
    <property type="project" value="InterPro"/>
</dbReference>